<sequence length="280" mass="30402">MSSTPPEAPTYDTDDFGRDVLSASRETPVLVDFWAPWCGPCRVLGPVLERMADEESASGEPRWLLRKVNTDQHPELMERYGIRGIPAMKLFVDGEVIAEQSGALPEYMLKQWLDGVLPTEAGRLFAEARQSLDDGDRGGALEALEASVTAAEASGASGSDAEAARLLLAQLSVFDDPARARDLASGLLSTEAEAILTLAESLLRESYPEGTWQESYANAHTALARGDVDAALGTLIHIVQSDRAYDDDGARKLIVAVFQTLGESDPVVRQHRPVFNRSLY</sequence>
<keyword evidence="2" id="KW-0249">Electron transport</keyword>
<dbReference type="CDD" id="cd02947">
    <property type="entry name" value="TRX_family"/>
    <property type="match status" value="1"/>
</dbReference>
<dbReference type="Gene3D" id="1.25.40.10">
    <property type="entry name" value="Tetratricopeptide repeat domain"/>
    <property type="match status" value="1"/>
</dbReference>
<dbReference type="AlphaFoldDB" id="A0A259U266"/>
<dbReference type="PRINTS" id="PR00421">
    <property type="entry name" value="THIOREDOXIN"/>
</dbReference>
<dbReference type="InterPro" id="IPR011990">
    <property type="entry name" value="TPR-like_helical_dom_sf"/>
</dbReference>
<dbReference type="Pfam" id="PF14561">
    <property type="entry name" value="TPR_20"/>
    <property type="match status" value="1"/>
</dbReference>
<keyword evidence="3" id="KW-1015">Disulfide bond</keyword>
<evidence type="ECO:0000256" key="2">
    <source>
        <dbReference type="ARBA" id="ARBA00022982"/>
    </source>
</evidence>
<evidence type="ECO:0000256" key="4">
    <source>
        <dbReference type="ARBA" id="ARBA00023284"/>
    </source>
</evidence>
<dbReference type="InParanoid" id="A0A259U266"/>
<protein>
    <recommendedName>
        <fullName evidence="5">Thioredoxin domain-containing protein</fullName>
    </recommendedName>
</protein>
<dbReference type="GO" id="GO:0045454">
    <property type="term" value="P:cell redox homeostasis"/>
    <property type="evidence" value="ECO:0007669"/>
    <property type="project" value="TreeGrafter"/>
</dbReference>
<dbReference type="PROSITE" id="PS51352">
    <property type="entry name" value="THIOREDOXIN_2"/>
    <property type="match status" value="1"/>
</dbReference>
<dbReference type="OrthoDB" id="9790390at2"/>
<evidence type="ECO:0000256" key="3">
    <source>
        <dbReference type="ARBA" id="ARBA00023157"/>
    </source>
</evidence>
<dbReference type="InterPro" id="IPR036249">
    <property type="entry name" value="Thioredoxin-like_sf"/>
</dbReference>
<keyword evidence="4" id="KW-0676">Redox-active center</keyword>
<organism evidence="6 7">
    <name type="scientific">Rubricoccus marinus</name>
    <dbReference type="NCBI Taxonomy" id="716817"/>
    <lineage>
        <taxon>Bacteria</taxon>
        <taxon>Pseudomonadati</taxon>
        <taxon>Rhodothermota</taxon>
        <taxon>Rhodothermia</taxon>
        <taxon>Rhodothermales</taxon>
        <taxon>Rubricoccaceae</taxon>
        <taxon>Rubricoccus</taxon>
    </lineage>
</organism>
<comment type="caution">
    <text evidence="6">The sequence shown here is derived from an EMBL/GenBank/DDBJ whole genome shotgun (WGS) entry which is preliminary data.</text>
</comment>
<dbReference type="EMBL" id="MQWB01000001">
    <property type="protein sequence ID" value="OZC04072.1"/>
    <property type="molecule type" value="Genomic_DNA"/>
</dbReference>
<dbReference type="RefSeq" id="WP_094550138.1">
    <property type="nucleotide sequence ID" value="NZ_MQWB01000001.1"/>
</dbReference>
<name>A0A259U266_9BACT</name>
<dbReference type="InterPro" id="IPR017937">
    <property type="entry name" value="Thioredoxin_CS"/>
</dbReference>
<dbReference type="GO" id="GO:0005829">
    <property type="term" value="C:cytosol"/>
    <property type="evidence" value="ECO:0007669"/>
    <property type="project" value="TreeGrafter"/>
</dbReference>
<evidence type="ECO:0000256" key="1">
    <source>
        <dbReference type="ARBA" id="ARBA00022448"/>
    </source>
</evidence>
<dbReference type="Gene3D" id="3.40.30.10">
    <property type="entry name" value="Glutaredoxin"/>
    <property type="match status" value="1"/>
</dbReference>
<accession>A0A259U266</accession>
<gene>
    <name evidence="6" type="ORF">BSZ36_14415</name>
</gene>
<dbReference type="SUPFAM" id="SSF52833">
    <property type="entry name" value="Thioredoxin-like"/>
    <property type="match status" value="1"/>
</dbReference>
<dbReference type="Pfam" id="PF00085">
    <property type="entry name" value="Thioredoxin"/>
    <property type="match status" value="1"/>
</dbReference>
<evidence type="ECO:0000259" key="5">
    <source>
        <dbReference type="PROSITE" id="PS51352"/>
    </source>
</evidence>
<dbReference type="InterPro" id="IPR013766">
    <property type="entry name" value="Thioredoxin_domain"/>
</dbReference>
<keyword evidence="7" id="KW-1185">Reference proteome</keyword>
<dbReference type="GO" id="GO:0015035">
    <property type="term" value="F:protein-disulfide reductase activity"/>
    <property type="evidence" value="ECO:0007669"/>
    <property type="project" value="TreeGrafter"/>
</dbReference>
<dbReference type="Proteomes" id="UP000216446">
    <property type="component" value="Unassembled WGS sequence"/>
</dbReference>
<keyword evidence="1" id="KW-0813">Transport</keyword>
<feature type="domain" description="Thioredoxin" evidence="5">
    <location>
        <begin position="1"/>
        <end position="118"/>
    </location>
</feature>
<evidence type="ECO:0000313" key="6">
    <source>
        <dbReference type="EMBL" id="OZC04072.1"/>
    </source>
</evidence>
<evidence type="ECO:0000313" key="7">
    <source>
        <dbReference type="Proteomes" id="UP000216446"/>
    </source>
</evidence>
<proteinExistence type="predicted"/>
<dbReference type="PROSITE" id="PS00194">
    <property type="entry name" value="THIOREDOXIN_1"/>
    <property type="match status" value="1"/>
</dbReference>
<dbReference type="GO" id="GO:0006950">
    <property type="term" value="P:response to stress"/>
    <property type="evidence" value="ECO:0007669"/>
    <property type="project" value="UniProtKB-ARBA"/>
</dbReference>
<reference evidence="6 7" key="1">
    <citation type="submission" date="2016-11" db="EMBL/GenBank/DDBJ databases">
        <title>Study of marine rhodopsin-containing bacteria.</title>
        <authorList>
            <person name="Yoshizawa S."/>
            <person name="Kumagai Y."/>
            <person name="Kogure K."/>
        </authorList>
    </citation>
    <scope>NUCLEOTIDE SEQUENCE [LARGE SCALE GENOMIC DNA]</scope>
    <source>
        <strain evidence="6 7">SG-29</strain>
    </source>
</reference>
<dbReference type="PANTHER" id="PTHR45663:SF11">
    <property type="entry name" value="GEO12009P1"/>
    <property type="match status" value="1"/>
</dbReference>
<dbReference type="PANTHER" id="PTHR45663">
    <property type="entry name" value="GEO12009P1"/>
    <property type="match status" value="1"/>
</dbReference>